<dbReference type="EMBL" id="BLLF01000013">
    <property type="protein sequence ID" value="GFH05913.1"/>
    <property type="molecule type" value="Genomic_DNA"/>
</dbReference>
<dbReference type="AlphaFoldDB" id="A0A699Y774"/>
<reference evidence="8 9" key="1">
    <citation type="submission" date="2020-02" db="EMBL/GenBank/DDBJ databases">
        <title>Draft genome sequence of Haematococcus lacustris strain NIES-144.</title>
        <authorList>
            <person name="Morimoto D."/>
            <person name="Nakagawa S."/>
            <person name="Yoshida T."/>
            <person name="Sawayama S."/>
        </authorList>
    </citation>
    <scope>NUCLEOTIDE SEQUENCE [LARGE SCALE GENOMIC DNA]</scope>
    <source>
        <strain evidence="8 9">NIES-144</strain>
    </source>
</reference>
<keyword evidence="9" id="KW-1185">Reference proteome</keyword>
<evidence type="ECO:0000256" key="2">
    <source>
        <dbReference type="ARBA" id="ARBA00022840"/>
    </source>
</evidence>
<dbReference type="GO" id="GO:0000146">
    <property type="term" value="F:microfilament motor activity"/>
    <property type="evidence" value="ECO:0007669"/>
    <property type="project" value="TreeGrafter"/>
</dbReference>
<protein>
    <submittedName>
        <fullName evidence="8">Myosin motor domain-containing protein</fullName>
    </submittedName>
</protein>
<evidence type="ECO:0000313" key="8">
    <source>
        <dbReference type="EMBL" id="GFH05913.1"/>
    </source>
</evidence>
<dbReference type="GO" id="GO:0005737">
    <property type="term" value="C:cytoplasm"/>
    <property type="evidence" value="ECO:0007669"/>
    <property type="project" value="TreeGrafter"/>
</dbReference>
<evidence type="ECO:0000256" key="1">
    <source>
        <dbReference type="ARBA" id="ARBA00022741"/>
    </source>
</evidence>
<evidence type="ECO:0000256" key="4">
    <source>
        <dbReference type="ARBA" id="ARBA00023175"/>
    </source>
</evidence>
<comment type="similarity">
    <text evidence="6">Belongs to the TRAFAC class myosin-kinesin ATPase superfamily. Myosin family.</text>
</comment>
<evidence type="ECO:0000259" key="7">
    <source>
        <dbReference type="PROSITE" id="PS51456"/>
    </source>
</evidence>
<gene>
    <name evidence="8" type="ORF">HaLaN_00456</name>
</gene>
<keyword evidence="2" id="KW-0067">ATP-binding</keyword>
<dbReference type="SMART" id="SM00242">
    <property type="entry name" value="MYSc"/>
    <property type="match status" value="1"/>
</dbReference>
<dbReference type="SUPFAM" id="SSF52540">
    <property type="entry name" value="P-loop containing nucleoside triphosphate hydrolases"/>
    <property type="match status" value="1"/>
</dbReference>
<dbReference type="PROSITE" id="PS51456">
    <property type="entry name" value="MYOSIN_MOTOR"/>
    <property type="match status" value="1"/>
</dbReference>
<dbReference type="Gene3D" id="1.10.10.820">
    <property type="match status" value="1"/>
</dbReference>
<dbReference type="PANTHER" id="PTHR13140:SF706">
    <property type="entry name" value="DILUTE CLASS UNCONVENTIONAL MYOSIN, ISOFORM C"/>
    <property type="match status" value="1"/>
</dbReference>
<feature type="non-terminal residue" evidence="8">
    <location>
        <position position="1"/>
    </location>
</feature>
<evidence type="ECO:0000313" key="9">
    <source>
        <dbReference type="Proteomes" id="UP000485058"/>
    </source>
</evidence>
<evidence type="ECO:0000256" key="3">
    <source>
        <dbReference type="ARBA" id="ARBA00023123"/>
    </source>
</evidence>
<dbReference type="GO" id="GO:0030048">
    <property type="term" value="P:actin filament-based movement"/>
    <property type="evidence" value="ECO:0007669"/>
    <property type="project" value="UniProtKB-ARBA"/>
</dbReference>
<accession>A0A699Y774</accession>
<sequence length="168" mass="17886">IHFNSSLHICGACIKTYLLEKSRVVKQLPGERSYHIFYQLVRGASPTMRAALGLPTHPRSFAFLAASGCTDIEGVDDAAEFQAVCEALGDVGIDSQLQASLFQLLAGVLWLGNLQFEADPTDLGNDATLLVEDTASQAVCGLLGVSHASLSAALTQRRIVTPSEVVTK</sequence>
<keyword evidence="1" id="KW-0547">Nucleotide-binding</keyword>
<dbReference type="GO" id="GO:0007015">
    <property type="term" value="P:actin filament organization"/>
    <property type="evidence" value="ECO:0007669"/>
    <property type="project" value="TreeGrafter"/>
</dbReference>
<keyword evidence="5 6" id="KW-0009">Actin-binding</keyword>
<dbReference type="Proteomes" id="UP000485058">
    <property type="component" value="Unassembled WGS sequence"/>
</dbReference>
<dbReference type="GO" id="GO:0016020">
    <property type="term" value="C:membrane"/>
    <property type="evidence" value="ECO:0007669"/>
    <property type="project" value="TreeGrafter"/>
</dbReference>
<evidence type="ECO:0000256" key="5">
    <source>
        <dbReference type="ARBA" id="ARBA00023203"/>
    </source>
</evidence>
<dbReference type="Pfam" id="PF00063">
    <property type="entry name" value="Myosin_head"/>
    <property type="match status" value="1"/>
</dbReference>
<dbReference type="Gene3D" id="1.20.120.720">
    <property type="entry name" value="Myosin VI head, motor domain, U50 subdomain"/>
    <property type="match status" value="1"/>
</dbReference>
<organism evidence="8 9">
    <name type="scientific">Haematococcus lacustris</name>
    <name type="common">Green alga</name>
    <name type="synonym">Haematococcus pluvialis</name>
    <dbReference type="NCBI Taxonomy" id="44745"/>
    <lineage>
        <taxon>Eukaryota</taxon>
        <taxon>Viridiplantae</taxon>
        <taxon>Chlorophyta</taxon>
        <taxon>core chlorophytes</taxon>
        <taxon>Chlorophyceae</taxon>
        <taxon>CS clade</taxon>
        <taxon>Chlamydomonadales</taxon>
        <taxon>Haematococcaceae</taxon>
        <taxon>Haematococcus</taxon>
    </lineage>
</organism>
<evidence type="ECO:0000256" key="6">
    <source>
        <dbReference type="PROSITE-ProRule" id="PRU00782"/>
    </source>
</evidence>
<dbReference type="InterPro" id="IPR001609">
    <property type="entry name" value="Myosin_head_motor_dom-like"/>
</dbReference>
<comment type="caution">
    <text evidence="8">The sequence shown here is derived from an EMBL/GenBank/DDBJ whole genome shotgun (WGS) entry which is preliminary data.</text>
</comment>
<feature type="non-terminal residue" evidence="8">
    <location>
        <position position="168"/>
    </location>
</feature>
<keyword evidence="4" id="KW-0505">Motor protein</keyword>
<dbReference type="PANTHER" id="PTHR13140">
    <property type="entry name" value="MYOSIN"/>
    <property type="match status" value="1"/>
</dbReference>
<keyword evidence="3 6" id="KW-0518">Myosin</keyword>
<proteinExistence type="inferred from homology"/>
<comment type="caution">
    <text evidence="6">Lacks conserved residue(s) required for the propagation of feature annotation.</text>
</comment>
<dbReference type="GO" id="GO:0051015">
    <property type="term" value="F:actin filament binding"/>
    <property type="evidence" value="ECO:0007669"/>
    <property type="project" value="TreeGrafter"/>
</dbReference>
<dbReference type="InterPro" id="IPR027417">
    <property type="entry name" value="P-loop_NTPase"/>
</dbReference>
<dbReference type="FunFam" id="1.10.10.820:FF:000001">
    <property type="entry name" value="Myosin heavy chain"/>
    <property type="match status" value="1"/>
</dbReference>
<name>A0A699Y774_HAELA</name>
<feature type="domain" description="Myosin motor" evidence="7">
    <location>
        <begin position="1"/>
        <end position="168"/>
    </location>
</feature>
<dbReference type="GO" id="GO:0005524">
    <property type="term" value="F:ATP binding"/>
    <property type="evidence" value="ECO:0007669"/>
    <property type="project" value="UniProtKB-KW"/>
</dbReference>
<dbReference type="GO" id="GO:0016459">
    <property type="term" value="C:myosin complex"/>
    <property type="evidence" value="ECO:0007669"/>
    <property type="project" value="UniProtKB-KW"/>
</dbReference>